<dbReference type="Proteomes" id="UP001162480">
    <property type="component" value="Chromosome 5"/>
</dbReference>
<dbReference type="AlphaFoldDB" id="A0AA36AWJ8"/>
<sequence length="73" mass="8595">MDVMIKLCWRQLVITMEVDIMASKNISPLLCSVPSHIARPEFNKVLFAVFKRQKLQLLILENWIDTLVQRKQL</sequence>
<protein>
    <submittedName>
        <fullName evidence="1">Uncharacterized protein</fullName>
    </submittedName>
</protein>
<gene>
    <name evidence="1" type="ORF">OCTVUL_1B005179</name>
</gene>
<organism evidence="1 2">
    <name type="scientific">Octopus vulgaris</name>
    <name type="common">Common octopus</name>
    <dbReference type="NCBI Taxonomy" id="6645"/>
    <lineage>
        <taxon>Eukaryota</taxon>
        <taxon>Metazoa</taxon>
        <taxon>Spiralia</taxon>
        <taxon>Lophotrochozoa</taxon>
        <taxon>Mollusca</taxon>
        <taxon>Cephalopoda</taxon>
        <taxon>Coleoidea</taxon>
        <taxon>Octopodiformes</taxon>
        <taxon>Octopoda</taxon>
        <taxon>Incirrata</taxon>
        <taxon>Octopodidae</taxon>
        <taxon>Octopus</taxon>
    </lineage>
</organism>
<proteinExistence type="predicted"/>
<name>A0AA36AWJ8_OCTVU</name>
<dbReference type="EMBL" id="OX597818">
    <property type="protein sequence ID" value="CAI9722953.1"/>
    <property type="molecule type" value="Genomic_DNA"/>
</dbReference>
<reference evidence="1" key="1">
    <citation type="submission" date="2023-08" db="EMBL/GenBank/DDBJ databases">
        <authorList>
            <person name="Alioto T."/>
            <person name="Alioto T."/>
            <person name="Gomez Garrido J."/>
        </authorList>
    </citation>
    <scope>NUCLEOTIDE SEQUENCE</scope>
</reference>
<evidence type="ECO:0000313" key="1">
    <source>
        <dbReference type="EMBL" id="CAI9722953.1"/>
    </source>
</evidence>
<evidence type="ECO:0000313" key="2">
    <source>
        <dbReference type="Proteomes" id="UP001162480"/>
    </source>
</evidence>
<accession>A0AA36AWJ8</accession>
<keyword evidence="2" id="KW-1185">Reference proteome</keyword>